<organism evidence="1 2">
    <name type="scientific">Treponema peruense</name>
    <dbReference type="NCBI Taxonomy" id="2787628"/>
    <lineage>
        <taxon>Bacteria</taxon>
        <taxon>Pseudomonadati</taxon>
        <taxon>Spirochaetota</taxon>
        <taxon>Spirochaetia</taxon>
        <taxon>Spirochaetales</taxon>
        <taxon>Treponemataceae</taxon>
        <taxon>Treponema</taxon>
    </lineage>
</organism>
<dbReference type="KEGG" id="tper:IWA51_08775"/>
<dbReference type="EMBL" id="CP064936">
    <property type="protein sequence ID" value="QQA00363.1"/>
    <property type="molecule type" value="Genomic_DNA"/>
</dbReference>
<protein>
    <submittedName>
        <fullName evidence="1">Uncharacterized protein</fullName>
    </submittedName>
</protein>
<evidence type="ECO:0000313" key="1">
    <source>
        <dbReference type="EMBL" id="QQA00363.1"/>
    </source>
</evidence>
<dbReference type="RefSeq" id="WP_198442135.1">
    <property type="nucleotide sequence ID" value="NZ_CBCSHE010000001.1"/>
</dbReference>
<sequence>MAAEVDVIQHLLDVEHEASITLLDAQKEADRKIAEARALAESKFAERYKSVVSGIEVSETSEKTRIDSEHAKSMEDYKNSLLSSKKDTKAFDSFMDSILFS</sequence>
<name>A0A7T3RC22_9SPIR</name>
<reference evidence="1 2" key="1">
    <citation type="submission" date="2020-11" db="EMBL/GenBank/DDBJ databases">
        <title>Treponema Peruensis nv. sp., first commensal Treponema isolated from human feces.</title>
        <authorList>
            <person name="Belkhou C."/>
            <person name="Raes J."/>
        </authorList>
    </citation>
    <scope>NUCLEOTIDE SEQUENCE [LARGE SCALE GENOMIC DNA]</scope>
    <source>
        <strain evidence="1 2">RCC2812</strain>
    </source>
</reference>
<gene>
    <name evidence="1" type="ORF">IWA51_08775</name>
</gene>
<keyword evidence="2" id="KW-1185">Reference proteome</keyword>
<dbReference type="Proteomes" id="UP000595224">
    <property type="component" value="Chromosome"/>
</dbReference>
<dbReference type="AlphaFoldDB" id="A0A7T3RC22"/>
<proteinExistence type="predicted"/>
<accession>A0A7T3RC22</accession>
<evidence type="ECO:0000313" key="2">
    <source>
        <dbReference type="Proteomes" id="UP000595224"/>
    </source>
</evidence>